<accession>D8LZ51</accession>
<evidence type="ECO:0000313" key="3">
    <source>
        <dbReference type="EMBL" id="CBK21090.2"/>
    </source>
</evidence>
<evidence type="ECO:0000256" key="1">
    <source>
        <dbReference type="ARBA" id="ARBA00009283"/>
    </source>
</evidence>
<dbReference type="AlphaFoldDB" id="D8LZ51"/>
<dbReference type="InParanoid" id="D8LZ51"/>
<reference evidence="3" key="1">
    <citation type="submission" date="2010-02" db="EMBL/GenBank/DDBJ databases">
        <title>Sequencing and annotation of the Blastocystis hominis genome.</title>
        <authorList>
            <person name="Wincker P."/>
        </authorList>
    </citation>
    <scope>NUCLEOTIDE SEQUENCE</scope>
    <source>
        <strain evidence="3">Singapore isolate B</strain>
    </source>
</reference>
<keyword evidence="4" id="KW-1185">Reference proteome</keyword>
<comment type="similarity">
    <text evidence="1">Belongs to the GDA1/CD39 NTPase family.</text>
</comment>
<keyword evidence="2" id="KW-0378">Hydrolase</keyword>
<dbReference type="Proteomes" id="UP000008312">
    <property type="component" value="Unassembled WGS sequence"/>
</dbReference>
<dbReference type="GeneID" id="24923131"/>
<dbReference type="OrthoDB" id="6372431at2759"/>
<protein>
    <submittedName>
        <fullName evidence="3">Uncharacterized protein</fullName>
    </submittedName>
</protein>
<name>D8LZ51_BLAHO</name>
<sequence>MQIPAVNVDFVGMSLYFFVVDFVRAAFRLSEDAQLSIEELKSYGRAFCALPWEFRRGGSLIFRDVKNRFRGVHPYTNEQVLPQRCFQIAYVVTLLEQGYRLEEGEQNAVSIDFLRKINGESVDWTYGAALFMVVPRQISLKWILATIVALCFECEIVDEG</sequence>
<evidence type="ECO:0000256" key="2">
    <source>
        <dbReference type="ARBA" id="ARBA00022801"/>
    </source>
</evidence>
<dbReference type="Pfam" id="PF01150">
    <property type="entry name" value="GDA1_CD39"/>
    <property type="match status" value="1"/>
</dbReference>
<gene>
    <name evidence="3" type="ORF">GSBLH_T00007007001</name>
</gene>
<dbReference type="GO" id="GO:0016787">
    <property type="term" value="F:hydrolase activity"/>
    <property type="evidence" value="ECO:0007669"/>
    <property type="project" value="UniProtKB-KW"/>
</dbReference>
<dbReference type="RefSeq" id="XP_012895138.1">
    <property type="nucleotide sequence ID" value="XM_013039684.1"/>
</dbReference>
<dbReference type="Gene3D" id="3.30.420.150">
    <property type="entry name" value="Exopolyphosphatase. Domain 2"/>
    <property type="match status" value="1"/>
</dbReference>
<proteinExistence type="inferred from homology"/>
<evidence type="ECO:0000313" key="4">
    <source>
        <dbReference type="Proteomes" id="UP000008312"/>
    </source>
</evidence>
<organism evidence="3">
    <name type="scientific">Blastocystis hominis</name>
    <dbReference type="NCBI Taxonomy" id="12968"/>
    <lineage>
        <taxon>Eukaryota</taxon>
        <taxon>Sar</taxon>
        <taxon>Stramenopiles</taxon>
        <taxon>Bigyra</taxon>
        <taxon>Opalozoa</taxon>
        <taxon>Opalinata</taxon>
        <taxon>Blastocystidae</taxon>
        <taxon>Blastocystis</taxon>
    </lineage>
</organism>
<dbReference type="EMBL" id="FN668640">
    <property type="protein sequence ID" value="CBK21090.2"/>
    <property type="molecule type" value="Genomic_DNA"/>
</dbReference>
<dbReference type="InterPro" id="IPR000407">
    <property type="entry name" value="GDA1_CD39_NTPase"/>
</dbReference>
<dbReference type="Gene3D" id="3.30.420.40">
    <property type="match status" value="1"/>
</dbReference>